<dbReference type="GO" id="GO:0006171">
    <property type="term" value="P:cAMP biosynthetic process"/>
    <property type="evidence" value="ECO:0007669"/>
    <property type="project" value="TreeGrafter"/>
</dbReference>
<evidence type="ECO:0000256" key="11">
    <source>
        <dbReference type="ARBA" id="ARBA00023136"/>
    </source>
</evidence>
<evidence type="ECO:0000256" key="8">
    <source>
        <dbReference type="ARBA" id="ARBA00022840"/>
    </source>
</evidence>
<keyword evidence="5" id="KW-0812">Transmembrane</keyword>
<dbReference type="InterPro" id="IPR001054">
    <property type="entry name" value="A/G_cyclase"/>
</dbReference>
<keyword evidence="7" id="KW-0547">Nucleotide-binding</keyword>
<evidence type="ECO:0000256" key="6">
    <source>
        <dbReference type="ARBA" id="ARBA00022723"/>
    </source>
</evidence>
<dbReference type="PANTHER" id="PTHR45627:SF15">
    <property type="entry name" value="ADENYLATE CYCLASE"/>
    <property type="match status" value="1"/>
</dbReference>
<evidence type="ECO:0000256" key="3">
    <source>
        <dbReference type="ARBA" id="ARBA00004141"/>
    </source>
</evidence>
<dbReference type="SMART" id="SM00044">
    <property type="entry name" value="CYCc"/>
    <property type="match status" value="1"/>
</dbReference>
<dbReference type="SUPFAM" id="SSF55073">
    <property type="entry name" value="Nucleotide cyclase"/>
    <property type="match status" value="1"/>
</dbReference>
<dbReference type="GO" id="GO:0007189">
    <property type="term" value="P:adenylate cyclase-activating G protein-coupled receptor signaling pathway"/>
    <property type="evidence" value="ECO:0007669"/>
    <property type="project" value="TreeGrafter"/>
</dbReference>
<comment type="subcellular location">
    <subcellularLocation>
        <location evidence="3">Membrane</location>
        <topology evidence="3">Multi-pass membrane protein</topology>
    </subcellularLocation>
</comment>
<evidence type="ECO:0000256" key="2">
    <source>
        <dbReference type="ARBA" id="ARBA00001936"/>
    </source>
</evidence>
<dbReference type="CDD" id="cd07302">
    <property type="entry name" value="CHD"/>
    <property type="match status" value="1"/>
</dbReference>
<sequence length="286" mass="32695">MNVAGLFIHYLTDRSQRQAFLETRRCIEGRMKLETENQRQERLVLSILPRFVALEMIADMTSMDDDLDPQQFHKIYIHQYKDVSILFADLKGFTLLSMNMSAQELVRLLNELFGRFDRLAYEYDCLRIKILGDCYYCVSGVPEPQRAHARCCVEMGLAMISTIRSVRKQLNFDMDMRIGIHSGSVLCGVLGLQKWQFDVWSWDVGIANMLEAGGIPGKGHVRTYFISTKRRQLSSNGIADRGNNGRSGRTTLAAVVFGLVQAIHREKQRDNHVKNTVYKNCSSSMP</sequence>
<dbReference type="GO" id="GO:0004016">
    <property type="term" value="F:adenylate cyclase activity"/>
    <property type="evidence" value="ECO:0007669"/>
    <property type="project" value="UniProtKB-EC"/>
</dbReference>
<evidence type="ECO:0000259" key="13">
    <source>
        <dbReference type="PROSITE" id="PS50125"/>
    </source>
</evidence>
<evidence type="ECO:0000256" key="7">
    <source>
        <dbReference type="ARBA" id="ARBA00022741"/>
    </source>
</evidence>
<dbReference type="Pfam" id="PF00211">
    <property type="entry name" value="Guanylate_cyc"/>
    <property type="match status" value="1"/>
</dbReference>
<keyword evidence="9" id="KW-0460">Magnesium</keyword>
<comment type="catalytic activity">
    <reaction evidence="1">
        <text>ATP = 3',5'-cyclic AMP + diphosphate</text>
        <dbReference type="Rhea" id="RHEA:15389"/>
        <dbReference type="ChEBI" id="CHEBI:30616"/>
        <dbReference type="ChEBI" id="CHEBI:33019"/>
        <dbReference type="ChEBI" id="CHEBI:58165"/>
        <dbReference type="EC" id="4.6.1.1"/>
    </reaction>
</comment>
<dbReference type="InterPro" id="IPR032628">
    <property type="entry name" value="AC_N"/>
</dbReference>
<keyword evidence="6" id="KW-0479">Metal-binding</keyword>
<evidence type="ECO:0000313" key="14">
    <source>
        <dbReference type="Ensembl" id="ENSSANP00000037865.1"/>
    </source>
</evidence>
<evidence type="ECO:0000256" key="9">
    <source>
        <dbReference type="ARBA" id="ARBA00022842"/>
    </source>
</evidence>
<keyword evidence="10" id="KW-1133">Transmembrane helix</keyword>
<dbReference type="Ensembl" id="ENSSANT00000040303.1">
    <property type="protein sequence ID" value="ENSSANP00000037865.1"/>
    <property type="gene ID" value="ENSSANG00000019250.1"/>
</dbReference>
<keyword evidence="12" id="KW-0456">Lyase</keyword>
<accession>A0A671MXV6</accession>
<dbReference type="Proteomes" id="UP000472260">
    <property type="component" value="Unassembled WGS sequence"/>
</dbReference>
<keyword evidence="11" id="KW-0472">Membrane</keyword>
<protein>
    <recommendedName>
        <fullName evidence="4">adenylate cyclase</fullName>
        <ecNumber evidence="4">4.6.1.1</ecNumber>
    </recommendedName>
</protein>
<proteinExistence type="predicted"/>
<dbReference type="GO" id="GO:0005886">
    <property type="term" value="C:plasma membrane"/>
    <property type="evidence" value="ECO:0007669"/>
    <property type="project" value="TreeGrafter"/>
</dbReference>
<evidence type="ECO:0000256" key="10">
    <source>
        <dbReference type="ARBA" id="ARBA00022989"/>
    </source>
</evidence>
<dbReference type="Pfam" id="PF16214">
    <property type="entry name" value="AC_N"/>
    <property type="match status" value="1"/>
</dbReference>
<comment type="cofactor">
    <cofactor evidence="2">
        <name>Mn(2+)</name>
        <dbReference type="ChEBI" id="CHEBI:29035"/>
    </cofactor>
</comment>
<evidence type="ECO:0000256" key="1">
    <source>
        <dbReference type="ARBA" id="ARBA00001593"/>
    </source>
</evidence>
<evidence type="ECO:0000256" key="4">
    <source>
        <dbReference type="ARBA" id="ARBA00012201"/>
    </source>
</evidence>
<keyword evidence="15" id="KW-1185">Reference proteome</keyword>
<dbReference type="InterPro" id="IPR029787">
    <property type="entry name" value="Nucleotide_cyclase"/>
</dbReference>
<reference evidence="14" key="1">
    <citation type="submission" date="2025-08" db="UniProtKB">
        <authorList>
            <consortium name="Ensembl"/>
        </authorList>
    </citation>
    <scope>IDENTIFICATION</scope>
</reference>
<dbReference type="PROSITE" id="PS50125">
    <property type="entry name" value="GUANYLATE_CYCLASE_2"/>
    <property type="match status" value="1"/>
</dbReference>
<dbReference type="GO" id="GO:0046872">
    <property type="term" value="F:metal ion binding"/>
    <property type="evidence" value="ECO:0007669"/>
    <property type="project" value="UniProtKB-KW"/>
</dbReference>
<feature type="domain" description="Guanylate cyclase" evidence="13">
    <location>
        <begin position="84"/>
        <end position="211"/>
    </location>
</feature>
<name>A0A671MXV6_9TELE</name>
<dbReference type="Gene3D" id="3.30.70.1230">
    <property type="entry name" value="Nucleotide cyclase"/>
    <property type="match status" value="1"/>
</dbReference>
<dbReference type="PANTHER" id="PTHR45627">
    <property type="entry name" value="ADENYLATE CYCLASE TYPE 1"/>
    <property type="match status" value="1"/>
</dbReference>
<reference evidence="14" key="2">
    <citation type="submission" date="2025-09" db="UniProtKB">
        <authorList>
            <consortium name="Ensembl"/>
        </authorList>
    </citation>
    <scope>IDENTIFICATION</scope>
</reference>
<keyword evidence="8" id="KW-0067">ATP-binding</keyword>
<evidence type="ECO:0000256" key="12">
    <source>
        <dbReference type="ARBA" id="ARBA00023239"/>
    </source>
</evidence>
<dbReference type="GO" id="GO:0005524">
    <property type="term" value="F:ATP binding"/>
    <property type="evidence" value="ECO:0007669"/>
    <property type="project" value="UniProtKB-KW"/>
</dbReference>
<organism evidence="14 15">
    <name type="scientific">Sinocyclocheilus anshuiensis</name>
    <dbReference type="NCBI Taxonomy" id="1608454"/>
    <lineage>
        <taxon>Eukaryota</taxon>
        <taxon>Metazoa</taxon>
        <taxon>Chordata</taxon>
        <taxon>Craniata</taxon>
        <taxon>Vertebrata</taxon>
        <taxon>Euteleostomi</taxon>
        <taxon>Actinopterygii</taxon>
        <taxon>Neopterygii</taxon>
        <taxon>Teleostei</taxon>
        <taxon>Ostariophysi</taxon>
        <taxon>Cypriniformes</taxon>
        <taxon>Cyprinidae</taxon>
        <taxon>Cyprininae</taxon>
        <taxon>Sinocyclocheilus</taxon>
    </lineage>
</organism>
<dbReference type="EC" id="4.6.1.1" evidence="4"/>
<evidence type="ECO:0000256" key="5">
    <source>
        <dbReference type="ARBA" id="ARBA00022692"/>
    </source>
</evidence>
<evidence type="ECO:0000313" key="15">
    <source>
        <dbReference type="Proteomes" id="UP000472260"/>
    </source>
</evidence>
<dbReference type="GO" id="GO:0035556">
    <property type="term" value="P:intracellular signal transduction"/>
    <property type="evidence" value="ECO:0007669"/>
    <property type="project" value="InterPro"/>
</dbReference>
<dbReference type="AlphaFoldDB" id="A0A671MXV6"/>